<sequence>MGNSMCGSVIFNSHSGLGVSSGQQRRKQGEESEEKQQPRRKQLVIVWGLQQLLRRSQHGWAVAVRTVAEERRRRAAVVPSTNGGWKITMEIKGKKRATTQLALVGGSRGDQAVEDLYQCSLLARDVGSKEGRDSDDGEEWQATEASEEMLAIEVASMVVVTGGMGLLQLLK</sequence>
<dbReference type="AlphaFoldDB" id="A0A426YW11"/>
<accession>A0A426YW11</accession>
<feature type="compositionally biased region" description="Polar residues" evidence="1">
    <location>
        <begin position="12"/>
        <end position="23"/>
    </location>
</feature>
<proteinExistence type="predicted"/>
<name>A0A426YW11_ENSVE</name>
<evidence type="ECO:0000313" key="3">
    <source>
        <dbReference type="Proteomes" id="UP000287651"/>
    </source>
</evidence>
<evidence type="ECO:0000256" key="1">
    <source>
        <dbReference type="SAM" id="MobiDB-lite"/>
    </source>
</evidence>
<evidence type="ECO:0000313" key="2">
    <source>
        <dbReference type="EMBL" id="RRT55905.1"/>
    </source>
</evidence>
<feature type="region of interest" description="Disordered" evidence="1">
    <location>
        <begin position="12"/>
        <end position="37"/>
    </location>
</feature>
<dbReference type="Proteomes" id="UP000287651">
    <property type="component" value="Unassembled WGS sequence"/>
</dbReference>
<dbReference type="EMBL" id="AMZH03009869">
    <property type="protein sequence ID" value="RRT55905.1"/>
    <property type="molecule type" value="Genomic_DNA"/>
</dbReference>
<protein>
    <submittedName>
        <fullName evidence="2">Uncharacterized protein</fullName>
    </submittedName>
</protein>
<reference evidence="2 3" key="1">
    <citation type="journal article" date="2014" name="Agronomy (Basel)">
        <title>A Draft Genome Sequence for Ensete ventricosum, the Drought-Tolerant Tree Against Hunger.</title>
        <authorList>
            <person name="Harrison J."/>
            <person name="Moore K.A."/>
            <person name="Paszkiewicz K."/>
            <person name="Jones T."/>
            <person name="Grant M."/>
            <person name="Ambacheew D."/>
            <person name="Muzemil S."/>
            <person name="Studholme D.J."/>
        </authorList>
    </citation>
    <scope>NUCLEOTIDE SEQUENCE [LARGE SCALE GENOMIC DNA]</scope>
</reference>
<feature type="compositionally biased region" description="Basic and acidic residues" evidence="1">
    <location>
        <begin position="27"/>
        <end position="37"/>
    </location>
</feature>
<comment type="caution">
    <text evidence="2">The sequence shown here is derived from an EMBL/GenBank/DDBJ whole genome shotgun (WGS) entry which is preliminary data.</text>
</comment>
<gene>
    <name evidence="2" type="ORF">B296_00019505</name>
</gene>
<organism evidence="2 3">
    <name type="scientific">Ensete ventricosum</name>
    <name type="common">Abyssinian banana</name>
    <name type="synonym">Musa ensete</name>
    <dbReference type="NCBI Taxonomy" id="4639"/>
    <lineage>
        <taxon>Eukaryota</taxon>
        <taxon>Viridiplantae</taxon>
        <taxon>Streptophyta</taxon>
        <taxon>Embryophyta</taxon>
        <taxon>Tracheophyta</taxon>
        <taxon>Spermatophyta</taxon>
        <taxon>Magnoliopsida</taxon>
        <taxon>Liliopsida</taxon>
        <taxon>Zingiberales</taxon>
        <taxon>Musaceae</taxon>
        <taxon>Ensete</taxon>
    </lineage>
</organism>